<evidence type="ECO:0000313" key="3">
    <source>
        <dbReference type="Proteomes" id="UP000825729"/>
    </source>
</evidence>
<evidence type="ECO:0000256" key="1">
    <source>
        <dbReference type="SAM" id="MobiDB-lite"/>
    </source>
</evidence>
<gene>
    <name evidence="2" type="ORF">H6P81_018803</name>
</gene>
<organism evidence="2 3">
    <name type="scientific">Aristolochia fimbriata</name>
    <name type="common">White veined hardy Dutchman's pipe vine</name>
    <dbReference type="NCBI Taxonomy" id="158543"/>
    <lineage>
        <taxon>Eukaryota</taxon>
        <taxon>Viridiplantae</taxon>
        <taxon>Streptophyta</taxon>
        <taxon>Embryophyta</taxon>
        <taxon>Tracheophyta</taxon>
        <taxon>Spermatophyta</taxon>
        <taxon>Magnoliopsida</taxon>
        <taxon>Magnoliidae</taxon>
        <taxon>Piperales</taxon>
        <taxon>Aristolochiaceae</taxon>
        <taxon>Aristolochia</taxon>
    </lineage>
</organism>
<feature type="region of interest" description="Disordered" evidence="1">
    <location>
        <begin position="1"/>
        <end position="87"/>
    </location>
</feature>
<dbReference type="AlphaFoldDB" id="A0AAV7E389"/>
<feature type="compositionally biased region" description="Basic and acidic residues" evidence="1">
    <location>
        <begin position="11"/>
        <end position="55"/>
    </location>
</feature>
<feature type="compositionally biased region" description="Basic and acidic residues" evidence="1">
    <location>
        <begin position="71"/>
        <end position="81"/>
    </location>
</feature>
<feature type="compositionally biased region" description="Basic residues" evidence="1">
    <location>
        <begin position="1"/>
        <end position="10"/>
    </location>
</feature>
<comment type="caution">
    <text evidence="2">The sequence shown here is derived from an EMBL/GenBank/DDBJ whole genome shotgun (WGS) entry which is preliminary data.</text>
</comment>
<reference evidence="2 3" key="1">
    <citation type="submission" date="2021-07" db="EMBL/GenBank/DDBJ databases">
        <title>The Aristolochia fimbriata genome: insights into angiosperm evolution, floral development and chemical biosynthesis.</title>
        <authorList>
            <person name="Jiao Y."/>
        </authorList>
    </citation>
    <scope>NUCLEOTIDE SEQUENCE [LARGE SCALE GENOMIC DNA]</scope>
    <source>
        <strain evidence="2">IBCAS-2021</strain>
        <tissue evidence="2">Leaf</tissue>
    </source>
</reference>
<protein>
    <submittedName>
        <fullName evidence="2">Uncharacterized protein</fullName>
    </submittedName>
</protein>
<sequence length="103" mass="12742">MDAKKKRRRRRVDDLDDKRKEVRKEEENRGRERRERRERERRGKANRERQGEKKGQHGHYPSVATSSYMRPRVETTRHREENEEEGKDWESLVVEDLCWAYTM</sequence>
<dbReference type="EMBL" id="JAINDJ010000007">
    <property type="protein sequence ID" value="KAG9442949.1"/>
    <property type="molecule type" value="Genomic_DNA"/>
</dbReference>
<proteinExistence type="predicted"/>
<accession>A0AAV7E389</accession>
<name>A0AAV7E389_ARIFI</name>
<evidence type="ECO:0000313" key="2">
    <source>
        <dbReference type="EMBL" id="KAG9442949.1"/>
    </source>
</evidence>
<keyword evidence="3" id="KW-1185">Reference proteome</keyword>
<dbReference type="Proteomes" id="UP000825729">
    <property type="component" value="Unassembled WGS sequence"/>
</dbReference>